<dbReference type="EMBL" id="BAAANF010000017">
    <property type="protein sequence ID" value="GAA1697834.1"/>
    <property type="molecule type" value="Genomic_DNA"/>
</dbReference>
<evidence type="ECO:0000313" key="2">
    <source>
        <dbReference type="Proteomes" id="UP001500280"/>
    </source>
</evidence>
<reference evidence="2" key="1">
    <citation type="journal article" date="2019" name="Int. J. Syst. Evol. Microbiol.">
        <title>The Global Catalogue of Microorganisms (GCM) 10K type strain sequencing project: providing services to taxonomists for standard genome sequencing and annotation.</title>
        <authorList>
            <consortium name="The Broad Institute Genomics Platform"/>
            <consortium name="The Broad Institute Genome Sequencing Center for Infectious Disease"/>
            <person name="Wu L."/>
            <person name="Ma J."/>
        </authorList>
    </citation>
    <scope>NUCLEOTIDE SEQUENCE [LARGE SCALE GENOMIC DNA]</scope>
    <source>
        <strain evidence="2">JCM 14307</strain>
    </source>
</reference>
<name>A0ABP4U5K3_9ACTN</name>
<accession>A0ABP4U5K3</accession>
<protein>
    <submittedName>
        <fullName evidence="1">Uncharacterized protein</fullName>
    </submittedName>
</protein>
<comment type="caution">
    <text evidence="1">The sequence shown here is derived from an EMBL/GenBank/DDBJ whole genome shotgun (WGS) entry which is preliminary data.</text>
</comment>
<keyword evidence="2" id="KW-1185">Reference proteome</keyword>
<sequence>MVEVVGLVRVLGYAVAAAGAAGEALVDEHVALGGVVLEHDGTHERAARVGAIAWCDVNVQ</sequence>
<dbReference type="Proteomes" id="UP001500280">
    <property type="component" value="Unassembled WGS sequence"/>
</dbReference>
<proteinExistence type="predicted"/>
<organism evidence="1 2">
    <name type="scientific">Kribbella yunnanensis</name>
    <dbReference type="NCBI Taxonomy" id="190194"/>
    <lineage>
        <taxon>Bacteria</taxon>
        <taxon>Bacillati</taxon>
        <taxon>Actinomycetota</taxon>
        <taxon>Actinomycetes</taxon>
        <taxon>Propionibacteriales</taxon>
        <taxon>Kribbellaceae</taxon>
        <taxon>Kribbella</taxon>
    </lineage>
</organism>
<gene>
    <name evidence="1" type="ORF">GCM10009745_50090</name>
</gene>
<evidence type="ECO:0000313" key="1">
    <source>
        <dbReference type="EMBL" id="GAA1697834.1"/>
    </source>
</evidence>